<evidence type="ECO:0000256" key="7">
    <source>
        <dbReference type="PIRSR" id="PIRSR000183-3"/>
    </source>
</evidence>
<dbReference type="Gene3D" id="3.40.50.720">
    <property type="entry name" value="NAD(P)-binding Rossmann-like Domain"/>
    <property type="match status" value="2"/>
</dbReference>
<dbReference type="Pfam" id="PF05222">
    <property type="entry name" value="AlaDh_PNT_N"/>
    <property type="match status" value="1"/>
</dbReference>
<keyword evidence="4 7" id="KW-0520">NAD</keyword>
<evidence type="ECO:0000256" key="5">
    <source>
        <dbReference type="PIRSR" id="PIRSR000183-1"/>
    </source>
</evidence>
<feature type="binding site" evidence="7">
    <location>
        <position position="277"/>
    </location>
    <ligand>
        <name>NAD(+)</name>
        <dbReference type="ChEBI" id="CHEBI:57540"/>
    </ligand>
</feature>
<feature type="binding site" evidence="6">
    <location>
        <position position="74"/>
    </location>
    <ligand>
        <name>substrate</name>
    </ligand>
</feature>
<feature type="binding site" evidence="7">
    <location>
        <position position="132"/>
    </location>
    <ligand>
        <name>NAD(+)</name>
        <dbReference type="ChEBI" id="CHEBI:57540"/>
    </ligand>
</feature>
<feature type="binding site" evidence="6">
    <location>
        <position position="15"/>
    </location>
    <ligand>
        <name>substrate</name>
    </ligand>
</feature>
<dbReference type="GO" id="GO:0005886">
    <property type="term" value="C:plasma membrane"/>
    <property type="evidence" value="ECO:0007669"/>
    <property type="project" value="TreeGrafter"/>
</dbReference>
<comment type="catalytic activity">
    <reaction evidence="4">
        <text>L-alanine + NAD(+) + H2O = pyruvate + NH4(+) + NADH + H(+)</text>
        <dbReference type="Rhea" id="RHEA:18405"/>
        <dbReference type="ChEBI" id="CHEBI:15361"/>
        <dbReference type="ChEBI" id="CHEBI:15377"/>
        <dbReference type="ChEBI" id="CHEBI:15378"/>
        <dbReference type="ChEBI" id="CHEBI:28938"/>
        <dbReference type="ChEBI" id="CHEBI:57540"/>
        <dbReference type="ChEBI" id="CHEBI:57945"/>
        <dbReference type="ChEBI" id="CHEBI:57972"/>
        <dbReference type="EC" id="1.4.1.1"/>
    </reaction>
</comment>
<dbReference type="InterPro" id="IPR008141">
    <property type="entry name" value="Ala_DH"/>
</dbReference>
<evidence type="ECO:0000256" key="2">
    <source>
        <dbReference type="ARBA" id="ARBA00012897"/>
    </source>
</evidence>
<feature type="domain" description="Alanine dehydrogenase/pyridine nucleotide transhydrogenase NAD(H)-binding" evidence="9">
    <location>
        <begin position="147"/>
        <end position="295"/>
    </location>
</feature>
<dbReference type="OrthoDB" id="9804592at2"/>
<protein>
    <recommendedName>
        <fullName evidence="2 4">Alanine dehydrogenase</fullName>
        <ecNumber evidence="2 4">1.4.1.1</ecNumber>
    </recommendedName>
</protein>
<feature type="active site" description="Proton donor/acceptor" evidence="5">
    <location>
        <position position="95"/>
    </location>
</feature>
<feature type="binding site" evidence="7">
    <location>
        <begin position="265"/>
        <end position="268"/>
    </location>
    <ligand>
        <name>NAD(+)</name>
        <dbReference type="ChEBI" id="CHEBI:57540"/>
    </ligand>
</feature>
<comment type="caution">
    <text evidence="11">The sequence shown here is derived from an EMBL/GenBank/DDBJ whole genome shotgun (WGS) entry which is preliminary data.</text>
</comment>
<evidence type="ECO:0000313" key="12">
    <source>
        <dbReference type="Proteomes" id="UP000324298"/>
    </source>
</evidence>
<comment type="similarity">
    <text evidence="1 4">Belongs to the AlaDH/PNT family.</text>
</comment>
<dbReference type="SMART" id="SM01002">
    <property type="entry name" value="AlaDh_PNT_C"/>
    <property type="match status" value="1"/>
</dbReference>
<dbReference type="InterPro" id="IPR036291">
    <property type="entry name" value="NAD(P)-bd_dom_sf"/>
</dbReference>
<keyword evidence="3 4" id="KW-0560">Oxidoreductase</keyword>
<dbReference type="GO" id="GO:0000166">
    <property type="term" value="F:nucleotide binding"/>
    <property type="evidence" value="ECO:0007669"/>
    <property type="project" value="UniProtKB-KW"/>
</dbReference>
<keyword evidence="7" id="KW-0547">Nucleotide-binding</keyword>
<feature type="binding site" evidence="7">
    <location>
        <begin position="296"/>
        <end position="299"/>
    </location>
    <ligand>
        <name>NAD(+)</name>
        <dbReference type="ChEBI" id="CHEBI:57540"/>
    </ligand>
</feature>
<gene>
    <name evidence="11" type="primary">ald</name>
    <name evidence="11" type="ORF">ET418_02655</name>
</gene>
<dbReference type="InterPro" id="IPR007886">
    <property type="entry name" value="AlaDH/PNT_N"/>
</dbReference>
<dbReference type="CDD" id="cd05305">
    <property type="entry name" value="L-AlaDH"/>
    <property type="match status" value="1"/>
</dbReference>
<evidence type="ECO:0000256" key="6">
    <source>
        <dbReference type="PIRSR" id="PIRSR000183-2"/>
    </source>
</evidence>
<evidence type="ECO:0000256" key="4">
    <source>
        <dbReference type="PIRNR" id="PIRNR000183"/>
    </source>
</evidence>
<dbReference type="EC" id="1.4.1.1" evidence="2 4"/>
<feature type="binding site" evidence="7">
    <location>
        <position position="201"/>
    </location>
    <ligand>
        <name>NAD(+)</name>
        <dbReference type="ChEBI" id="CHEBI:57540"/>
    </ligand>
</feature>
<name>A0A5A9XT44_9BACT</name>
<sequence>MIIAVPKEIKREEYRVALTPAGAAELTKAGHKVLVESGAGSGSGFYDDHYRQNGATIVTHKELFRRGELIVKVKEPLPEEFDLFREGQTLFAYLHLAPNRKLTMFLVERRITALAYETLEINGDLPLLAPMSEVAGRMAPLVAAWLLQRCMGGGGLLPTGAVGVRPAKALILGAGTVGSHAARVATGIGMETVVLNRGIERLRRIDELTGGRVRTGSLVRETISTEIRDADVVIGAVLTPGGRTPLLITGEMVGEMKKGAVIVDVAVDQGGCVETTRPTTHGDPFYLVDGIVHYAVANMPGAYPQTSTLALTNATLPYVMMLAEHGVERAVAKLPALATAVNVREGRIVHPALPPVS</sequence>
<evidence type="ECO:0000313" key="11">
    <source>
        <dbReference type="EMBL" id="KAA0895438.1"/>
    </source>
</evidence>
<dbReference type="PIRSF" id="PIRSF000183">
    <property type="entry name" value="Alanine_dh"/>
    <property type="match status" value="1"/>
</dbReference>
<dbReference type="NCBIfam" id="TIGR00518">
    <property type="entry name" value="alaDH"/>
    <property type="match status" value="1"/>
</dbReference>
<feature type="domain" description="Alanine dehydrogenase/pyridine nucleotide transhydrogenase N-terminal" evidence="10">
    <location>
        <begin position="4"/>
        <end position="135"/>
    </location>
</feature>
<evidence type="ECO:0000256" key="1">
    <source>
        <dbReference type="ARBA" id="ARBA00005689"/>
    </source>
</evidence>
<reference evidence="11 12" key="1">
    <citation type="submission" date="2019-04" db="EMBL/GenBank/DDBJ databases">
        <title>Geobacter ruber sp. nov., ferric-reducing bacteria isolated from paddy soil.</title>
        <authorList>
            <person name="Xu Z."/>
            <person name="Masuda Y."/>
            <person name="Itoh H."/>
            <person name="Senoo K."/>
        </authorList>
    </citation>
    <scope>NUCLEOTIDE SEQUENCE [LARGE SCALE GENOMIC DNA]</scope>
    <source>
        <strain evidence="11 12">Red88</strain>
    </source>
</reference>
<proteinExistence type="inferred from homology"/>
<dbReference type="SUPFAM" id="SSF52283">
    <property type="entry name" value="Formate/glycerate dehydrogenase catalytic domain-like"/>
    <property type="match status" value="1"/>
</dbReference>
<dbReference type="SUPFAM" id="SSF51735">
    <property type="entry name" value="NAD(P)-binding Rossmann-fold domains"/>
    <property type="match status" value="1"/>
</dbReference>
<dbReference type="SMART" id="SM01003">
    <property type="entry name" value="AlaDh_PNT_N"/>
    <property type="match status" value="1"/>
</dbReference>
<dbReference type="EMBL" id="SRSD01000001">
    <property type="protein sequence ID" value="KAA0895438.1"/>
    <property type="molecule type" value="Genomic_DNA"/>
</dbReference>
<dbReference type="GO" id="GO:0042853">
    <property type="term" value="P:L-alanine catabolic process"/>
    <property type="evidence" value="ECO:0007669"/>
    <property type="project" value="InterPro"/>
</dbReference>
<organism evidence="11 12">
    <name type="scientific">Oryzomonas rubra</name>
    <dbReference type="NCBI Taxonomy" id="2509454"/>
    <lineage>
        <taxon>Bacteria</taxon>
        <taxon>Pseudomonadati</taxon>
        <taxon>Thermodesulfobacteriota</taxon>
        <taxon>Desulfuromonadia</taxon>
        <taxon>Geobacterales</taxon>
        <taxon>Geobacteraceae</taxon>
        <taxon>Oryzomonas</taxon>
    </lineage>
</organism>
<dbReference type="PANTHER" id="PTHR42795:SF1">
    <property type="entry name" value="ALANINE DEHYDROGENASE"/>
    <property type="match status" value="1"/>
</dbReference>
<dbReference type="PANTHER" id="PTHR42795">
    <property type="entry name" value="ALANINE DEHYDROGENASE"/>
    <property type="match status" value="1"/>
</dbReference>
<dbReference type="RefSeq" id="WP_149306018.1">
    <property type="nucleotide sequence ID" value="NZ_SRSD01000001.1"/>
</dbReference>
<dbReference type="AlphaFoldDB" id="A0A5A9XT44"/>
<evidence type="ECO:0000259" key="9">
    <source>
        <dbReference type="SMART" id="SM01002"/>
    </source>
</evidence>
<evidence type="ECO:0000256" key="8">
    <source>
        <dbReference type="PIRSR" id="PIRSR000183-4"/>
    </source>
</evidence>
<feature type="binding site" evidence="8">
    <location>
        <position position="325"/>
    </location>
    <ligand>
        <name>Mg(2+)</name>
        <dbReference type="ChEBI" id="CHEBI:18420"/>
    </ligand>
</feature>
<keyword evidence="12" id="KW-1185">Reference proteome</keyword>
<evidence type="ECO:0000256" key="3">
    <source>
        <dbReference type="ARBA" id="ARBA00023002"/>
    </source>
</evidence>
<feature type="active site" description="Proton donor/acceptor" evidence="5">
    <location>
        <position position="268"/>
    </location>
</feature>
<dbReference type="InterPro" id="IPR007698">
    <property type="entry name" value="AlaDH/PNT_NAD(H)-bd"/>
</dbReference>
<evidence type="ECO:0000259" key="10">
    <source>
        <dbReference type="SMART" id="SM01003"/>
    </source>
</evidence>
<feature type="binding site" evidence="7">
    <location>
        <begin position="237"/>
        <end position="238"/>
    </location>
    <ligand>
        <name>NAD(+)</name>
        <dbReference type="ChEBI" id="CHEBI:57540"/>
    </ligand>
</feature>
<dbReference type="Proteomes" id="UP000324298">
    <property type="component" value="Unassembled WGS sequence"/>
</dbReference>
<dbReference type="Pfam" id="PF01262">
    <property type="entry name" value="AlaDh_PNT_C"/>
    <property type="match status" value="1"/>
</dbReference>
<dbReference type="GO" id="GO:0000286">
    <property type="term" value="F:alanine dehydrogenase activity"/>
    <property type="evidence" value="ECO:0007669"/>
    <property type="project" value="UniProtKB-UniRule"/>
</dbReference>
<accession>A0A5A9XT44</accession>